<dbReference type="Proteomes" id="UP001500840">
    <property type="component" value="Unassembled WGS sequence"/>
</dbReference>
<dbReference type="Gene3D" id="3.40.50.670">
    <property type="match status" value="1"/>
</dbReference>
<dbReference type="PRINTS" id="PR00418">
    <property type="entry name" value="TPI2FAMILY"/>
</dbReference>
<accession>A0ABP8MHM4</accession>
<dbReference type="SUPFAM" id="SSF56719">
    <property type="entry name" value="Type II DNA topoisomerase"/>
    <property type="match status" value="1"/>
</dbReference>
<dbReference type="PANTHER" id="PTHR45866:SF2">
    <property type="entry name" value="DNA TOPOISOMERASE (ATP-HYDROLYZING)"/>
    <property type="match status" value="1"/>
</dbReference>
<organism evidence="6 7">
    <name type="scientific">Novipirellula rosea</name>
    <dbReference type="NCBI Taxonomy" id="1031540"/>
    <lineage>
        <taxon>Bacteria</taxon>
        <taxon>Pseudomonadati</taxon>
        <taxon>Planctomycetota</taxon>
        <taxon>Planctomycetia</taxon>
        <taxon>Pirellulales</taxon>
        <taxon>Pirellulaceae</taxon>
        <taxon>Novipirellula</taxon>
    </lineage>
</organism>
<dbReference type="EMBL" id="BAABGA010000022">
    <property type="protein sequence ID" value="GAA4450826.1"/>
    <property type="molecule type" value="Genomic_DNA"/>
</dbReference>
<dbReference type="InterPro" id="IPR013760">
    <property type="entry name" value="Topo_IIA-like_dom_sf"/>
</dbReference>
<dbReference type="InterPro" id="IPR006171">
    <property type="entry name" value="TOPRIM_dom"/>
</dbReference>
<dbReference type="PANTHER" id="PTHR45866">
    <property type="entry name" value="DNA GYRASE/TOPOISOMERASE SUBUNIT B"/>
    <property type="match status" value="1"/>
</dbReference>
<evidence type="ECO:0000313" key="7">
    <source>
        <dbReference type="Proteomes" id="UP001500840"/>
    </source>
</evidence>
<evidence type="ECO:0000256" key="3">
    <source>
        <dbReference type="ARBA" id="ARBA00023029"/>
    </source>
</evidence>
<evidence type="ECO:0000259" key="5">
    <source>
        <dbReference type="PROSITE" id="PS50880"/>
    </source>
</evidence>
<feature type="domain" description="Toprim" evidence="5">
    <location>
        <begin position="21"/>
        <end position="135"/>
    </location>
</feature>
<proteinExistence type="predicted"/>
<keyword evidence="3" id="KW-0799">Topoisomerase</keyword>
<comment type="caution">
    <text evidence="6">The sequence shown here is derived from an EMBL/GenBank/DDBJ whole genome shotgun (WGS) entry which is preliminary data.</text>
</comment>
<reference evidence="7" key="1">
    <citation type="journal article" date="2019" name="Int. J. Syst. Evol. Microbiol.">
        <title>The Global Catalogue of Microorganisms (GCM) 10K type strain sequencing project: providing services to taxonomists for standard genome sequencing and annotation.</title>
        <authorList>
            <consortium name="The Broad Institute Genomics Platform"/>
            <consortium name="The Broad Institute Genome Sequencing Center for Infectious Disease"/>
            <person name="Wu L."/>
            <person name="Ma J."/>
        </authorList>
    </citation>
    <scope>NUCLEOTIDE SEQUENCE [LARGE SCALE GENOMIC DNA]</scope>
    <source>
        <strain evidence="7">JCM 17759</strain>
    </source>
</reference>
<keyword evidence="4" id="KW-0413">Isomerase</keyword>
<dbReference type="EC" id="5.6.2.2" evidence="2"/>
<evidence type="ECO:0000313" key="6">
    <source>
        <dbReference type="EMBL" id="GAA4450826.1"/>
    </source>
</evidence>
<sequence length="221" mass="25127">MFPRQPIKLHDSQQHGFGSGAELILVEGDSASRSVARARDSSFQAVLPMQGKPMNSLRSNRRTIERNELYAALIDAMGSGIEDYFHLDSIRYERVVLLFDPDADGIHCGALMMMFFYRWMRPLLESGRVSVVRAPMFEISARRYKDTLLAYGEEHYRVIREQLDAKGIEGIKINRFRGLASLNEDTLRKTCLHPNTRAVSEMGLHDAEEAIRIFCPNMSAS</sequence>
<protein>
    <recommendedName>
        <fullName evidence="2">DNA topoisomerase (ATP-hydrolyzing)</fullName>
        <ecNumber evidence="2">5.6.2.2</ecNumber>
    </recommendedName>
</protein>
<evidence type="ECO:0000256" key="1">
    <source>
        <dbReference type="ARBA" id="ARBA00000185"/>
    </source>
</evidence>
<keyword evidence="7" id="KW-1185">Reference proteome</keyword>
<dbReference type="InterPro" id="IPR013759">
    <property type="entry name" value="Topo_IIA_B_C"/>
</dbReference>
<gene>
    <name evidence="6" type="ORF">GCM10023156_17550</name>
</gene>
<dbReference type="PROSITE" id="PS50880">
    <property type="entry name" value="TOPRIM"/>
    <property type="match status" value="1"/>
</dbReference>
<name>A0ABP8MHM4_9BACT</name>
<comment type="catalytic activity">
    <reaction evidence="1">
        <text>ATP-dependent breakage, passage and rejoining of double-stranded DNA.</text>
        <dbReference type="EC" id="5.6.2.2"/>
    </reaction>
</comment>
<dbReference type="RefSeq" id="WP_345321216.1">
    <property type="nucleotide sequence ID" value="NZ_BAABGA010000022.1"/>
</dbReference>
<evidence type="ECO:0000256" key="4">
    <source>
        <dbReference type="ARBA" id="ARBA00023235"/>
    </source>
</evidence>
<evidence type="ECO:0000256" key="2">
    <source>
        <dbReference type="ARBA" id="ARBA00012895"/>
    </source>
</evidence>
<dbReference type="Pfam" id="PF01751">
    <property type="entry name" value="Toprim"/>
    <property type="match status" value="1"/>
</dbReference>